<feature type="domain" description="THIF-type NAD/FAD binding fold" evidence="2">
    <location>
        <begin position="16"/>
        <end position="185"/>
    </location>
</feature>
<dbReference type="PANTHER" id="PTHR10953">
    <property type="entry name" value="UBIQUITIN-ACTIVATING ENZYME E1"/>
    <property type="match status" value="1"/>
</dbReference>
<dbReference type="InParanoid" id="A0A1X7TB11"/>
<evidence type="ECO:0000256" key="1">
    <source>
        <dbReference type="ARBA" id="ARBA00022598"/>
    </source>
</evidence>
<dbReference type="GO" id="GO:0004839">
    <property type="term" value="F:ubiquitin activating enzyme activity"/>
    <property type="evidence" value="ECO:0007669"/>
    <property type="project" value="TreeGrafter"/>
</dbReference>
<evidence type="ECO:0000259" key="2">
    <source>
        <dbReference type="Pfam" id="PF00899"/>
    </source>
</evidence>
<dbReference type="OrthoDB" id="10252231at2759"/>
<dbReference type="InterPro" id="IPR042063">
    <property type="entry name" value="Ubi_acti_E1_SCCH"/>
</dbReference>
<dbReference type="STRING" id="400682.A0A1X7TB11"/>
<reference evidence="3" key="1">
    <citation type="submission" date="2017-05" db="UniProtKB">
        <authorList>
            <consortium name="EnsemblMetazoa"/>
        </authorList>
    </citation>
    <scope>IDENTIFICATION</scope>
</reference>
<dbReference type="GO" id="GO:0005634">
    <property type="term" value="C:nucleus"/>
    <property type="evidence" value="ECO:0007669"/>
    <property type="project" value="TreeGrafter"/>
</dbReference>
<dbReference type="Gene3D" id="1.10.10.2660">
    <property type="entry name" value="Ubiquitin-activating enzyme E1, SCCH domain"/>
    <property type="match status" value="1"/>
</dbReference>
<dbReference type="InterPro" id="IPR045886">
    <property type="entry name" value="ThiF/MoeB/HesA"/>
</dbReference>
<sequence>MPFQLFLHNCYNKAEVGCGAIGCEMLKGYTLLGVGQSERGGHIIITDNDIIEKSNLNRQFLFRSHHIQQHKSVVAAASVRDINPDLSIEPQRYKVFPGTEEKVYNDKFYKSINIVINALDNVEARRYIDSRCVTNMIPLLESGTLGTKGHVQVILPEMTESYSSQQVPPDKDVPYCTLKSFPSTIEHTIQWARDKFETLWYQKPMMYNKFW</sequence>
<dbReference type="Gene3D" id="3.40.50.720">
    <property type="entry name" value="NAD(P)-binding Rossmann-like Domain"/>
    <property type="match status" value="1"/>
</dbReference>
<name>A0A1X7TB11_AMPQE</name>
<dbReference type="UniPathway" id="UPA00143"/>
<dbReference type="GO" id="GO:0005737">
    <property type="term" value="C:cytoplasm"/>
    <property type="evidence" value="ECO:0007669"/>
    <property type="project" value="TreeGrafter"/>
</dbReference>
<dbReference type="InterPro" id="IPR035985">
    <property type="entry name" value="Ubiquitin-activating_enz"/>
</dbReference>
<dbReference type="InterPro" id="IPR000594">
    <property type="entry name" value="ThiF_NAD_FAD-bd"/>
</dbReference>
<protein>
    <recommendedName>
        <fullName evidence="2">THIF-type NAD/FAD binding fold domain-containing protein</fullName>
    </recommendedName>
</protein>
<dbReference type="SUPFAM" id="SSF69572">
    <property type="entry name" value="Activating enzymes of the ubiquitin-like proteins"/>
    <property type="match status" value="1"/>
</dbReference>
<evidence type="ECO:0000313" key="3">
    <source>
        <dbReference type="EnsemblMetazoa" id="Aqu2.1.11748_001"/>
    </source>
</evidence>
<dbReference type="AlphaFoldDB" id="A0A1X7TB11"/>
<dbReference type="PANTHER" id="PTHR10953:SF186">
    <property type="entry name" value="UBIQUITIN-LIKE MODIFIER-ACTIVATING ENZYME 6"/>
    <property type="match status" value="1"/>
</dbReference>
<dbReference type="GO" id="GO:0006511">
    <property type="term" value="P:ubiquitin-dependent protein catabolic process"/>
    <property type="evidence" value="ECO:0007669"/>
    <property type="project" value="TreeGrafter"/>
</dbReference>
<proteinExistence type="predicted"/>
<organism evidence="3">
    <name type="scientific">Amphimedon queenslandica</name>
    <name type="common">Sponge</name>
    <dbReference type="NCBI Taxonomy" id="400682"/>
    <lineage>
        <taxon>Eukaryota</taxon>
        <taxon>Metazoa</taxon>
        <taxon>Porifera</taxon>
        <taxon>Demospongiae</taxon>
        <taxon>Heteroscleromorpha</taxon>
        <taxon>Haplosclerida</taxon>
        <taxon>Niphatidae</taxon>
        <taxon>Amphimedon</taxon>
    </lineage>
</organism>
<dbReference type="EnsemblMetazoa" id="Aqu2.1.11748_001">
    <property type="protein sequence ID" value="Aqu2.1.11748_001"/>
    <property type="gene ID" value="Aqu2.1.11748"/>
</dbReference>
<dbReference type="GO" id="GO:0006974">
    <property type="term" value="P:DNA damage response"/>
    <property type="evidence" value="ECO:0007669"/>
    <property type="project" value="TreeGrafter"/>
</dbReference>
<dbReference type="Pfam" id="PF00899">
    <property type="entry name" value="ThiF"/>
    <property type="match status" value="1"/>
</dbReference>
<keyword evidence="1" id="KW-0436">Ligase</keyword>
<dbReference type="eggNOG" id="KOG2012">
    <property type="taxonomic scope" value="Eukaryota"/>
</dbReference>
<accession>A0A1X7TB11</accession>